<keyword evidence="2" id="KW-0175">Coiled coil</keyword>
<feature type="chain" id="PRO_5046029341" evidence="3">
    <location>
        <begin position="24"/>
        <end position="337"/>
    </location>
</feature>
<dbReference type="PROSITE" id="PS51257">
    <property type="entry name" value="PROKAR_LIPOPROTEIN"/>
    <property type="match status" value="1"/>
</dbReference>
<dbReference type="PROSITE" id="PS50095">
    <property type="entry name" value="PLAT"/>
    <property type="match status" value="1"/>
</dbReference>
<gene>
    <name evidence="5" type="ORF">H8J70_01145</name>
</gene>
<accession>A0ABR6VF42</accession>
<dbReference type="Proteomes" id="UP000606870">
    <property type="component" value="Unassembled WGS sequence"/>
</dbReference>
<evidence type="ECO:0000256" key="1">
    <source>
        <dbReference type="ARBA" id="ARBA00004196"/>
    </source>
</evidence>
<dbReference type="InterPro" id="IPR058636">
    <property type="entry name" value="Beta-barrel_YknX"/>
</dbReference>
<dbReference type="RefSeq" id="WP_186501923.1">
    <property type="nucleotide sequence ID" value="NZ_JACOGK010000002.1"/>
</dbReference>
<evidence type="ECO:0000256" key="3">
    <source>
        <dbReference type="SAM" id="SignalP"/>
    </source>
</evidence>
<comment type="caution">
    <text evidence="5">The sequence shown here is derived from an EMBL/GenBank/DDBJ whole genome shotgun (WGS) entry which is preliminary data.</text>
</comment>
<reference evidence="5 6" key="1">
    <citation type="submission" date="2020-08" db="EMBL/GenBank/DDBJ databases">
        <authorList>
            <person name="Liu C."/>
            <person name="Sun Q."/>
        </authorList>
    </citation>
    <scope>NUCLEOTIDE SEQUENCE [LARGE SCALE GENOMIC DNA]</scope>
    <source>
        <strain evidence="5 6">NSJ-59</strain>
    </source>
</reference>
<dbReference type="InterPro" id="IPR050465">
    <property type="entry name" value="UPF0194_transport"/>
</dbReference>
<dbReference type="PANTHER" id="PTHR32347">
    <property type="entry name" value="EFFLUX SYSTEM COMPONENT YKNX-RELATED"/>
    <property type="match status" value="1"/>
</dbReference>
<keyword evidence="3" id="KW-0732">Signal</keyword>
<dbReference type="SUPFAM" id="SSF111369">
    <property type="entry name" value="HlyD-like secretion proteins"/>
    <property type="match status" value="1"/>
</dbReference>
<dbReference type="PANTHER" id="PTHR32347:SF29">
    <property type="entry name" value="UPF0194 MEMBRANE PROTEIN YBHG"/>
    <property type="match status" value="1"/>
</dbReference>
<dbReference type="EMBL" id="JACOGK010000002">
    <property type="protein sequence ID" value="MBC3535870.1"/>
    <property type="molecule type" value="Genomic_DNA"/>
</dbReference>
<sequence length="337" mass="36604">MKRNKKGMAILLVLLLACAAYFAYTQYETAAARRAAAQLTLSGNVDVREVSLAFRESDRIDSVLVDEGDTVKAGQVVATLDSKELQLGIQKLKSQIAAQQSAVDKLLNGNRPEDIRQAQANYDAAVSAAKNAAGVYNRTKQIYEDIQGVSRQELDTAQHDAAAKAATAEAAKQAWELAQNGARHEDIAAAQANLKALQDELAQEEYVLSQYVLTAPTDGVIRSRLLEPGDMASPSAPVFKLSILNKKWVRAYVKETDLGKIHEGQAAQVYIDSQPDTPIAGQIGYIADTAEFTPKTVQTDELRTALVYEVRVYVDDPQNVLRLGMPATVTIDLEGAK</sequence>
<protein>
    <submittedName>
        <fullName evidence="5">Efflux RND transporter periplasmic adaptor subunit</fullName>
    </submittedName>
</protein>
<dbReference type="InterPro" id="IPR059052">
    <property type="entry name" value="HH_YbhG-like"/>
</dbReference>
<keyword evidence="6" id="KW-1185">Reference proteome</keyword>
<dbReference type="Gene3D" id="2.40.50.100">
    <property type="match status" value="2"/>
</dbReference>
<dbReference type="Pfam" id="PF25881">
    <property type="entry name" value="HH_YBHG"/>
    <property type="match status" value="1"/>
</dbReference>
<evidence type="ECO:0000313" key="5">
    <source>
        <dbReference type="EMBL" id="MBC3535870.1"/>
    </source>
</evidence>
<name>A0ABR6VF42_9FIRM</name>
<comment type="subcellular location">
    <subcellularLocation>
        <location evidence="1">Cell envelope</location>
    </subcellularLocation>
</comment>
<dbReference type="InterPro" id="IPR001024">
    <property type="entry name" value="PLAT/LH2_dom"/>
</dbReference>
<evidence type="ECO:0000313" key="6">
    <source>
        <dbReference type="Proteomes" id="UP000606870"/>
    </source>
</evidence>
<feature type="signal peptide" evidence="3">
    <location>
        <begin position="1"/>
        <end position="23"/>
    </location>
</feature>
<evidence type="ECO:0000259" key="4">
    <source>
        <dbReference type="PROSITE" id="PS50095"/>
    </source>
</evidence>
<evidence type="ECO:0000256" key="2">
    <source>
        <dbReference type="ARBA" id="ARBA00023054"/>
    </source>
</evidence>
<organism evidence="5 6">
    <name type="scientific">Megasphaera hominis</name>
    <dbReference type="NCBI Taxonomy" id="159836"/>
    <lineage>
        <taxon>Bacteria</taxon>
        <taxon>Bacillati</taxon>
        <taxon>Bacillota</taxon>
        <taxon>Negativicutes</taxon>
        <taxon>Veillonellales</taxon>
        <taxon>Veillonellaceae</taxon>
        <taxon>Megasphaera</taxon>
    </lineage>
</organism>
<dbReference type="Gene3D" id="1.10.287.470">
    <property type="entry name" value="Helix hairpin bin"/>
    <property type="match status" value="1"/>
</dbReference>
<feature type="domain" description="PLAT" evidence="4">
    <location>
        <begin position="306"/>
        <end position="337"/>
    </location>
</feature>
<dbReference type="Pfam" id="PF25990">
    <property type="entry name" value="Beta-barrel_YknX"/>
    <property type="match status" value="1"/>
</dbReference>
<dbReference type="Gene3D" id="2.40.30.170">
    <property type="match status" value="1"/>
</dbReference>
<proteinExistence type="predicted"/>